<gene>
    <name evidence="1" type="ORF">X802_01570</name>
</gene>
<evidence type="ECO:0000313" key="2">
    <source>
        <dbReference type="Proteomes" id="UP000062043"/>
    </source>
</evidence>
<dbReference type="EMBL" id="CP007140">
    <property type="protein sequence ID" value="AJC72643.1"/>
    <property type="molecule type" value="Genomic_DNA"/>
</dbReference>
<accession>A0A0X1KN02</accession>
<protein>
    <submittedName>
        <fullName evidence="1">Uncharacterized protein</fullName>
    </submittedName>
</protein>
<organism evidence="1 2">
    <name type="scientific">Thermococcus guaymasensis DSM 11113</name>
    <dbReference type="NCBI Taxonomy" id="1432656"/>
    <lineage>
        <taxon>Archaea</taxon>
        <taxon>Methanobacteriati</taxon>
        <taxon>Methanobacteriota</taxon>
        <taxon>Thermococci</taxon>
        <taxon>Thermococcales</taxon>
        <taxon>Thermococcaceae</taxon>
        <taxon>Thermococcus</taxon>
    </lineage>
</organism>
<name>A0A0X1KN02_9EURY</name>
<dbReference type="KEGG" id="tgy:X802_01570"/>
<reference evidence="1 2" key="1">
    <citation type="submission" date="2014-01" db="EMBL/GenBank/DDBJ databases">
        <title>Genome sequencing of Thermococcus guaymasensis.</title>
        <authorList>
            <person name="Zhang X."/>
            <person name="Alvare G."/>
            <person name="Fristensky B."/>
            <person name="Chen L."/>
            <person name="Suen T."/>
            <person name="Chen Q."/>
            <person name="Ma K."/>
        </authorList>
    </citation>
    <scope>NUCLEOTIDE SEQUENCE [LARGE SCALE GENOMIC DNA]</scope>
    <source>
        <strain evidence="1 2">DSM 11113</strain>
    </source>
</reference>
<keyword evidence="2" id="KW-1185">Reference proteome</keyword>
<dbReference type="Proteomes" id="UP000062043">
    <property type="component" value="Chromosome"/>
</dbReference>
<proteinExistence type="predicted"/>
<dbReference type="PATRIC" id="fig|1432656.3.peg.310"/>
<sequence length="29" mass="3486">MKAFDKEELTVIREFEHIEHCIKGKIRKG</sequence>
<evidence type="ECO:0000313" key="1">
    <source>
        <dbReference type="EMBL" id="AJC72643.1"/>
    </source>
</evidence>
<dbReference type="AlphaFoldDB" id="A0A0X1KN02"/>
<dbReference type="STRING" id="1432656.X802_01570"/>